<protein>
    <submittedName>
        <fullName evidence="1">Uncharacterized protein</fullName>
    </submittedName>
</protein>
<accession>A0A1V3SWD4</accession>
<dbReference type="Proteomes" id="UP000188586">
    <property type="component" value="Unassembled WGS sequence"/>
</dbReference>
<proteinExistence type="predicted"/>
<sequence length="100" mass="11257">MGKILHSVGTISLKLSRFSGFTGRLQLFHVFQTETAQTKPLIFIFHEKQIDCKNPTLPAPSLDDLRIVNGSESHLSSKKGGLPDFRDLYQTVPVRNPQHQ</sequence>
<dbReference type="AlphaFoldDB" id="A0A1V3SWD4"/>
<comment type="caution">
    <text evidence="1">The sequence shown here is derived from an EMBL/GenBank/DDBJ whole genome shotgun (WGS) entry which is preliminary data.</text>
</comment>
<evidence type="ECO:0000313" key="1">
    <source>
        <dbReference type="EMBL" id="OOH72797.1"/>
    </source>
</evidence>
<name>A0A1V3SWD4_9BACT</name>
<reference evidence="1 2" key="1">
    <citation type="submission" date="2016-11" db="EMBL/GenBank/DDBJ databases">
        <title>Comparative genomics of co-occurring bacteria in distinct bioleaching systems unravels niche-specific adaptation.</title>
        <authorList>
            <person name="Zhang X."/>
            <person name="Liu X."/>
            <person name="Yin H."/>
        </authorList>
    </citation>
    <scope>NUCLEOTIDE SEQUENCE [LARGE SCALE GENOMIC DNA]</scope>
    <source>
        <strain evidence="1 2">DX</strain>
    </source>
</reference>
<evidence type="ECO:0000313" key="2">
    <source>
        <dbReference type="Proteomes" id="UP000188586"/>
    </source>
</evidence>
<dbReference type="EMBL" id="MPOJ01000010">
    <property type="protein sequence ID" value="OOH72797.1"/>
    <property type="molecule type" value="Genomic_DNA"/>
</dbReference>
<organism evidence="1 2">
    <name type="scientific">Leptospirillum ferriphilum</name>
    <dbReference type="NCBI Taxonomy" id="178606"/>
    <lineage>
        <taxon>Bacteria</taxon>
        <taxon>Pseudomonadati</taxon>
        <taxon>Nitrospirota</taxon>
        <taxon>Nitrospiria</taxon>
        <taxon>Nitrospirales</taxon>
        <taxon>Nitrospiraceae</taxon>
        <taxon>Leptospirillum</taxon>
    </lineage>
</organism>
<gene>
    <name evidence="1" type="ORF">BOX24_05255</name>
</gene>